<dbReference type="GO" id="GO:0102389">
    <property type="term" value="F:polyprenol reductase activity"/>
    <property type="evidence" value="ECO:0007669"/>
    <property type="project" value="UniProtKB-UniRule"/>
</dbReference>
<dbReference type="InterPro" id="IPR001104">
    <property type="entry name" value="3-oxo-5_a-steroid_4-DH_C"/>
</dbReference>
<dbReference type="Pfam" id="PF02544">
    <property type="entry name" value="Steroid_dh"/>
    <property type="match status" value="1"/>
</dbReference>
<comment type="similarity">
    <text evidence="5">Belongs to the steroid 5-alpha reductase family. Polyprenal reductase subfamily.</text>
</comment>
<evidence type="ECO:0000313" key="9">
    <source>
        <dbReference type="Proteomes" id="UP000572754"/>
    </source>
</evidence>
<feature type="domain" description="3-oxo-5-alpha-steroid 4-dehydrogenase C-terminal" evidence="7">
    <location>
        <begin position="262"/>
        <end position="350"/>
    </location>
</feature>
<dbReference type="GO" id="GO:0003865">
    <property type="term" value="F:3-oxo-5-alpha-steroid 4-dehydrogenase activity"/>
    <property type="evidence" value="ECO:0007669"/>
    <property type="project" value="TreeGrafter"/>
</dbReference>
<keyword evidence="4 5" id="KW-0472">Membrane</keyword>
<accession>A0A8H5UJN5</accession>
<name>A0A8H5UJN5_FUSCI</name>
<dbReference type="InterPro" id="IPR039698">
    <property type="entry name" value="Dfg10/SRD5A3"/>
</dbReference>
<dbReference type="PROSITE" id="PS50244">
    <property type="entry name" value="S5A_REDUCTASE"/>
    <property type="match status" value="1"/>
</dbReference>
<dbReference type="EC" id="1.3.1.94" evidence="5"/>
<dbReference type="GO" id="GO:0005789">
    <property type="term" value="C:endoplasmic reticulum membrane"/>
    <property type="evidence" value="ECO:0007669"/>
    <property type="project" value="UniProtKB-SubCell"/>
</dbReference>
<evidence type="ECO:0000313" key="8">
    <source>
        <dbReference type="EMBL" id="KAF5690066.1"/>
    </source>
</evidence>
<dbReference type="GO" id="GO:0006488">
    <property type="term" value="P:dolichol-linked oligosaccharide biosynthetic process"/>
    <property type="evidence" value="ECO:0007669"/>
    <property type="project" value="UniProtKB-UniRule"/>
</dbReference>
<dbReference type="Proteomes" id="UP000572754">
    <property type="component" value="Unassembled WGS sequence"/>
</dbReference>
<comment type="caution">
    <text evidence="8">The sequence shown here is derived from an EMBL/GenBank/DDBJ whole genome shotgun (WGS) entry which is preliminary data.</text>
</comment>
<feature type="region of interest" description="Disordered" evidence="6">
    <location>
        <begin position="97"/>
        <end position="118"/>
    </location>
</feature>
<dbReference type="GO" id="GO:0016095">
    <property type="term" value="P:polyprenol catabolic process"/>
    <property type="evidence" value="ECO:0007669"/>
    <property type="project" value="UniProtKB-UniRule"/>
</dbReference>
<keyword evidence="3 5" id="KW-1133">Transmembrane helix</keyword>
<evidence type="ECO:0000256" key="2">
    <source>
        <dbReference type="ARBA" id="ARBA00022692"/>
    </source>
</evidence>
<keyword evidence="5" id="KW-0256">Endoplasmic reticulum</keyword>
<evidence type="ECO:0000256" key="5">
    <source>
        <dbReference type="RuleBase" id="RU367081"/>
    </source>
</evidence>
<keyword evidence="5" id="KW-0521">NADP</keyword>
<gene>
    <name evidence="8" type="ORF">FCIRC_1088</name>
</gene>
<comment type="pathway">
    <text evidence="5">Protein modification; protein glycosylation.</text>
</comment>
<dbReference type="AlphaFoldDB" id="A0A8H5UJN5"/>
<dbReference type="EMBL" id="JAAQPE010000037">
    <property type="protein sequence ID" value="KAF5690066.1"/>
    <property type="molecule type" value="Genomic_DNA"/>
</dbReference>
<comment type="caution">
    <text evidence="5">Lacks conserved residue(s) required for the propagation of feature annotation.</text>
</comment>
<evidence type="ECO:0000256" key="6">
    <source>
        <dbReference type="SAM" id="MobiDB-lite"/>
    </source>
</evidence>
<keyword evidence="5" id="KW-0560">Oxidoreductase</keyword>
<feature type="transmembrane region" description="Helical" evidence="5">
    <location>
        <begin position="218"/>
        <end position="237"/>
    </location>
</feature>
<comment type="catalytic activity">
    <reaction evidence="5">
        <text>a di-trans,poly-cis-dolichal + NADP(+) = a di-trans,poly-cis-polyprenal + NADPH + H(+)</text>
        <dbReference type="Rhea" id="RHEA:80727"/>
        <dbReference type="Rhea" id="RHEA-COMP:19536"/>
        <dbReference type="Rhea" id="RHEA-COMP:19537"/>
        <dbReference type="ChEBI" id="CHEBI:15378"/>
        <dbReference type="ChEBI" id="CHEBI:57783"/>
        <dbReference type="ChEBI" id="CHEBI:58349"/>
        <dbReference type="ChEBI" id="CHEBI:231623"/>
        <dbReference type="ChEBI" id="CHEBI:231637"/>
        <dbReference type="EC" id="1.3.1.94"/>
    </reaction>
    <physiologicalReaction direction="right-to-left" evidence="5">
        <dbReference type="Rhea" id="RHEA:80729"/>
    </physiologicalReaction>
</comment>
<dbReference type="PANTHER" id="PTHR14624:SF0">
    <property type="entry name" value="POLYPRENOL REDUCTASE"/>
    <property type="match status" value="1"/>
</dbReference>
<evidence type="ECO:0000256" key="4">
    <source>
        <dbReference type="ARBA" id="ARBA00023136"/>
    </source>
</evidence>
<proteinExistence type="inferred from homology"/>
<reference evidence="8 9" key="2">
    <citation type="submission" date="2020-05" db="EMBL/GenBank/DDBJ databases">
        <title>Identification and distribution of gene clusters putatively required for synthesis of sphingolipid metabolism inhibitors in phylogenetically diverse species of the filamentous fungus Fusarium.</title>
        <authorList>
            <person name="Kim H.-S."/>
            <person name="Busman M."/>
            <person name="Brown D.W."/>
            <person name="Divon H."/>
            <person name="Uhlig S."/>
            <person name="Proctor R.H."/>
        </authorList>
    </citation>
    <scope>NUCLEOTIDE SEQUENCE [LARGE SCALE GENOMIC DNA]</scope>
    <source>
        <strain evidence="8 9">NRRL 25331</strain>
    </source>
</reference>
<evidence type="ECO:0000256" key="1">
    <source>
        <dbReference type="ARBA" id="ARBA00004127"/>
    </source>
</evidence>
<dbReference type="PANTHER" id="PTHR14624">
    <property type="entry name" value="DFG10 PROTEIN"/>
    <property type="match status" value="1"/>
</dbReference>
<dbReference type="UniPathway" id="UPA00378"/>
<reference evidence="9" key="1">
    <citation type="journal article" date="2020" name="BMC Genomics">
        <title>Correction to: Identification and distribution of gene clusters required for synthesis of sphingolipid metabolism inhibitors in diverse species of the filamentous fungus Fusarium.</title>
        <authorList>
            <person name="Kim H.S."/>
            <person name="Lohmar J.M."/>
            <person name="Busman M."/>
            <person name="Brown D.W."/>
            <person name="Naumann T.A."/>
            <person name="Divon H.H."/>
            <person name="Lysoe E."/>
            <person name="Uhlig S."/>
            <person name="Proctor R.H."/>
        </authorList>
    </citation>
    <scope>NUCLEOTIDE SEQUENCE [LARGE SCALE GENOMIC DNA]</scope>
    <source>
        <strain evidence="9">NRRL 25331</strain>
    </source>
</reference>
<comment type="function">
    <text evidence="5">Plays a key role in early steps of protein N-linked glycosylation by being involved in the conversion of polyprenol into dolichol. Acts as a polyprenal reductase that mediates the reduction of polyprenal into dolichal in a NADP-dependent mechanism. Dolichols are required for the synthesis of dolichol-linked monosaccharides and the oligosaccharide precursor used for N-glycosylation.</text>
</comment>
<comment type="subcellular location">
    <subcellularLocation>
        <location evidence="1">Endomembrane system</location>
        <topology evidence="1">Multi-pass membrane protein</topology>
    </subcellularLocation>
    <subcellularLocation>
        <location evidence="5">Endoplasmic reticulum membrane</location>
    </subcellularLocation>
</comment>
<organism evidence="8 9">
    <name type="scientific">Fusarium circinatum</name>
    <name type="common">Pitch canker fungus</name>
    <name type="synonym">Gibberella circinata</name>
    <dbReference type="NCBI Taxonomy" id="48490"/>
    <lineage>
        <taxon>Eukaryota</taxon>
        <taxon>Fungi</taxon>
        <taxon>Dikarya</taxon>
        <taxon>Ascomycota</taxon>
        <taxon>Pezizomycotina</taxon>
        <taxon>Sordariomycetes</taxon>
        <taxon>Hypocreomycetidae</taxon>
        <taxon>Hypocreales</taxon>
        <taxon>Nectriaceae</taxon>
        <taxon>Fusarium</taxon>
        <taxon>Fusarium fujikuroi species complex</taxon>
    </lineage>
</organism>
<sequence length="350" mass="40046">MRTIFLKVPEVYFQRKGTNLRYKPTDVFLKNLTLSIQLKNISDLKLPPKVMEETLNKVADLLSTLSPAQWCQSFFTLSAALVLALQVLPRDVRRAMMDYGPRRPKDGKSKSKKEDDEKQSFAGLRSFLKDLTEYGQVPHSWFMHFYITSVSLSGFWAWQYLTRGSVLRSIATWQDRAGRSSMSLEQIYIAWLLMALQGSRRLYESFFVFKPGSSPMWFIHWALGVAFYAVISLAVWIEGSSAILSCWDSPNQSLNIPRRHLASLKKYTLPTEGWFKYLVCPHYTAECILYLTIAWIAAPPGELFNKSILTAVAFVAVNLGATAKGTKTWYENKFGSDKVADRWIMIPPVY</sequence>
<protein>
    <recommendedName>
        <fullName evidence="5">Polyprenal reductase</fullName>
        <ecNumber evidence="5">1.3.1.94</ecNumber>
    </recommendedName>
</protein>
<keyword evidence="2 5" id="KW-0812">Transmembrane</keyword>
<evidence type="ECO:0000259" key="7">
    <source>
        <dbReference type="Pfam" id="PF02544"/>
    </source>
</evidence>
<keyword evidence="9" id="KW-1185">Reference proteome</keyword>
<dbReference type="GO" id="GO:0160198">
    <property type="term" value="F:polyprenal reductase activity"/>
    <property type="evidence" value="ECO:0007669"/>
    <property type="project" value="UniProtKB-EC"/>
</dbReference>
<evidence type="ECO:0000256" key="3">
    <source>
        <dbReference type="ARBA" id="ARBA00022989"/>
    </source>
</evidence>